<proteinExistence type="inferred from homology"/>
<dbReference type="Pfam" id="PF04419">
    <property type="entry name" value="SERF-like_N"/>
    <property type="match status" value="1"/>
</dbReference>
<reference evidence="9" key="1">
    <citation type="submission" date="2022-11" db="UniProtKB">
        <authorList>
            <consortium name="WormBaseParasite"/>
        </authorList>
    </citation>
    <scope>IDENTIFICATION</scope>
</reference>
<evidence type="ECO:0000256" key="1">
    <source>
        <dbReference type="ARBA" id="ARBA00007197"/>
    </source>
</evidence>
<dbReference type="Gene3D" id="3.30.1390.10">
    <property type="match status" value="1"/>
</dbReference>
<dbReference type="Pfam" id="PF16320">
    <property type="entry name" value="Ribosomal_L12_N"/>
    <property type="match status" value="1"/>
</dbReference>
<keyword evidence="2" id="KW-0689">Ribosomal protein</keyword>
<evidence type="ECO:0000259" key="5">
    <source>
        <dbReference type="Pfam" id="PF00542"/>
    </source>
</evidence>
<evidence type="ECO:0000313" key="8">
    <source>
        <dbReference type="Proteomes" id="UP000887581"/>
    </source>
</evidence>
<name>A0A915PRL3_9BILA</name>
<evidence type="ECO:0000256" key="2">
    <source>
        <dbReference type="ARBA" id="ARBA00022980"/>
    </source>
</evidence>
<feature type="domain" description="Large ribosomal subunit protein bL12 oligomerization" evidence="7">
    <location>
        <begin position="108"/>
        <end position="152"/>
    </location>
</feature>
<feature type="compositionally biased region" description="Basic and acidic residues" evidence="4">
    <location>
        <begin position="256"/>
        <end position="268"/>
    </location>
</feature>
<sequence length="316" mass="35034">MELVYIRHALARVVASRNHLTLLMRSTRHATASTKVEKSGGGEGTPLVAGKKEKATIETSSLKDQKVEPTVESSVDKENAQLPLEPGKPLPLPRCDGEKLVSERVLRLANEIANLTIFEVADLNSTLKKKLNLPDTPVFAHNFATSGAPSAAEEEKTEKPQTSQKTFFSVKLTKVDDSKKIPLIKEIRSIVEGFNLVQAKKFVEALPATVKEDLSKNEAEELKTKLEKLAWRYRDKKKGAMARGHQKFQSQQKNLKKQEELKKSKGSDQKAAAIKALTHKCTVCMALMPDPKTYKQHFESKHPKAALPPELVAVQA</sequence>
<comment type="similarity">
    <text evidence="1">Belongs to the bacterial ribosomal protein bL12 family.</text>
</comment>
<dbReference type="SUPFAM" id="SSF54736">
    <property type="entry name" value="ClpS-like"/>
    <property type="match status" value="1"/>
</dbReference>
<feature type="region of interest" description="Disordered" evidence="4">
    <location>
        <begin position="30"/>
        <end position="91"/>
    </location>
</feature>
<dbReference type="Proteomes" id="UP000887581">
    <property type="component" value="Unplaced"/>
</dbReference>
<dbReference type="SUPFAM" id="SSF48300">
    <property type="entry name" value="Ribosomal protein L7/12, oligomerisation (N-terminal) domain"/>
    <property type="match status" value="1"/>
</dbReference>
<dbReference type="InterPro" id="IPR014719">
    <property type="entry name" value="Ribosomal_bL12_C/ClpS-like"/>
</dbReference>
<dbReference type="SUPFAM" id="SSF118359">
    <property type="entry name" value="Expressed protein At2g23090/F21P24.15"/>
    <property type="match status" value="1"/>
</dbReference>
<dbReference type="GO" id="GO:0005762">
    <property type="term" value="C:mitochondrial large ribosomal subunit"/>
    <property type="evidence" value="ECO:0007669"/>
    <property type="project" value="TreeGrafter"/>
</dbReference>
<dbReference type="InterPro" id="IPR007513">
    <property type="entry name" value="SERF-like_N"/>
</dbReference>
<dbReference type="PANTHER" id="PTHR45987">
    <property type="entry name" value="39S RIBOSOMAL PROTEIN L12"/>
    <property type="match status" value="1"/>
</dbReference>
<keyword evidence="3" id="KW-0687">Ribonucleoprotein</keyword>
<dbReference type="InterPro" id="IPR013823">
    <property type="entry name" value="Ribosomal_bL12_C"/>
</dbReference>
<accession>A0A915PRL3</accession>
<dbReference type="InterPro" id="IPR036235">
    <property type="entry name" value="Ribosomal_bL12_oligo_N_sf"/>
</dbReference>
<dbReference type="InterPro" id="IPR000206">
    <property type="entry name" value="Ribosomal_bL12"/>
</dbReference>
<dbReference type="AlphaFoldDB" id="A0A915PRL3"/>
<protein>
    <submittedName>
        <fullName evidence="9">C2H2-type domain-containing protein</fullName>
    </submittedName>
</protein>
<dbReference type="GO" id="GO:0003729">
    <property type="term" value="F:mRNA binding"/>
    <property type="evidence" value="ECO:0007669"/>
    <property type="project" value="TreeGrafter"/>
</dbReference>
<dbReference type="InterPro" id="IPR026939">
    <property type="entry name" value="ZNF706/At2g23090_sf"/>
</dbReference>
<dbReference type="InterPro" id="IPR008932">
    <property type="entry name" value="Ribosomal_bL12_oligo"/>
</dbReference>
<evidence type="ECO:0000313" key="9">
    <source>
        <dbReference type="WBParaSite" id="sdigi.contig259.g6789.t1"/>
    </source>
</evidence>
<dbReference type="GO" id="GO:0003735">
    <property type="term" value="F:structural constituent of ribosome"/>
    <property type="evidence" value="ECO:0007669"/>
    <property type="project" value="InterPro"/>
</dbReference>
<evidence type="ECO:0000256" key="3">
    <source>
        <dbReference type="ARBA" id="ARBA00023274"/>
    </source>
</evidence>
<evidence type="ECO:0000259" key="6">
    <source>
        <dbReference type="Pfam" id="PF04419"/>
    </source>
</evidence>
<dbReference type="GO" id="GO:0006412">
    <property type="term" value="P:translation"/>
    <property type="evidence" value="ECO:0007669"/>
    <property type="project" value="InterPro"/>
</dbReference>
<dbReference type="Pfam" id="PF00542">
    <property type="entry name" value="Ribosomal_L12"/>
    <property type="match status" value="1"/>
</dbReference>
<dbReference type="WBParaSite" id="sdigi.contig259.g6789.t1">
    <property type="protein sequence ID" value="sdigi.contig259.g6789.t1"/>
    <property type="gene ID" value="sdigi.contig259.g6789"/>
</dbReference>
<evidence type="ECO:0000256" key="4">
    <source>
        <dbReference type="SAM" id="MobiDB-lite"/>
    </source>
</evidence>
<organism evidence="8 9">
    <name type="scientific">Setaria digitata</name>
    <dbReference type="NCBI Taxonomy" id="48799"/>
    <lineage>
        <taxon>Eukaryota</taxon>
        <taxon>Metazoa</taxon>
        <taxon>Ecdysozoa</taxon>
        <taxon>Nematoda</taxon>
        <taxon>Chromadorea</taxon>
        <taxon>Rhabditida</taxon>
        <taxon>Spirurina</taxon>
        <taxon>Spiruromorpha</taxon>
        <taxon>Filarioidea</taxon>
        <taxon>Setariidae</taxon>
        <taxon>Setaria</taxon>
    </lineage>
</organism>
<dbReference type="PANTHER" id="PTHR45987:SF4">
    <property type="entry name" value="LARGE RIBOSOMAL SUBUNIT PROTEIN BL12M"/>
    <property type="match status" value="1"/>
</dbReference>
<feature type="region of interest" description="Disordered" evidence="4">
    <location>
        <begin position="240"/>
        <end position="269"/>
    </location>
</feature>
<dbReference type="CDD" id="cd00387">
    <property type="entry name" value="Ribosomal_L7_L12"/>
    <property type="match status" value="1"/>
</dbReference>
<evidence type="ECO:0000259" key="7">
    <source>
        <dbReference type="Pfam" id="PF16320"/>
    </source>
</evidence>
<feature type="domain" description="Large ribosomal subunit protein bL12 C-terminal" evidence="5">
    <location>
        <begin position="168"/>
        <end position="228"/>
    </location>
</feature>
<keyword evidence="8" id="KW-1185">Reference proteome</keyword>
<feature type="compositionally biased region" description="Basic and acidic residues" evidence="4">
    <location>
        <begin position="50"/>
        <end position="79"/>
    </location>
</feature>
<feature type="domain" description="Small EDRK-rich factor-like N-terminal" evidence="6">
    <location>
        <begin position="241"/>
        <end position="277"/>
    </location>
</feature>
<dbReference type="Gene3D" id="4.10.1050.10">
    <property type="entry name" value="At2g23090-like"/>
    <property type="match status" value="1"/>
</dbReference>